<protein>
    <submittedName>
        <fullName evidence="7">LytTR family transcriptional regulator</fullName>
    </submittedName>
</protein>
<gene>
    <name evidence="7" type="ORF">BUZ57_02115</name>
</gene>
<keyword evidence="4" id="KW-0238">DNA-binding</keyword>
<evidence type="ECO:0000256" key="3">
    <source>
        <dbReference type="ARBA" id="ARBA00023015"/>
    </source>
</evidence>
<evidence type="ECO:0000256" key="4">
    <source>
        <dbReference type="ARBA" id="ARBA00023125"/>
    </source>
</evidence>
<dbReference type="Pfam" id="PF04397">
    <property type="entry name" value="LytTR"/>
    <property type="match status" value="1"/>
</dbReference>
<keyword evidence="3" id="KW-0805">Transcription regulation</keyword>
<dbReference type="AlphaFoldDB" id="A0A0A8HN06"/>
<evidence type="ECO:0000313" key="8">
    <source>
        <dbReference type="Proteomes" id="UP000285625"/>
    </source>
</evidence>
<dbReference type="InterPro" id="IPR007492">
    <property type="entry name" value="LytTR_DNA-bd_dom"/>
</dbReference>
<comment type="caution">
    <text evidence="7">The sequence shown here is derived from an EMBL/GenBank/DDBJ whole genome shotgun (WGS) entry which is preliminary data.</text>
</comment>
<dbReference type="PROSITE" id="PS50930">
    <property type="entry name" value="HTH_LYTTR"/>
    <property type="match status" value="1"/>
</dbReference>
<dbReference type="Proteomes" id="UP000285625">
    <property type="component" value="Unassembled WGS sequence"/>
</dbReference>
<evidence type="ECO:0000259" key="6">
    <source>
        <dbReference type="PROSITE" id="PS50930"/>
    </source>
</evidence>
<evidence type="ECO:0000256" key="1">
    <source>
        <dbReference type="ARBA" id="ARBA00004496"/>
    </source>
</evidence>
<reference evidence="7 8" key="1">
    <citation type="journal article" date="2016" name="Front. Microbiol.">
        <title>Comprehensive Phylogenetic Analysis of Bovine Non-aureus Staphylococci Species Based on Whole-Genome Sequencing.</title>
        <authorList>
            <person name="Naushad S."/>
            <person name="Barkema H.W."/>
            <person name="Luby C."/>
            <person name="Condas L.A."/>
            <person name="Nobrega D.B."/>
            <person name="Carson D.A."/>
            <person name="De Buck J."/>
        </authorList>
    </citation>
    <scope>NUCLEOTIDE SEQUENCE [LARGE SCALE GENOMIC DNA]</scope>
    <source>
        <strain evidence="7 8">SNUC 5959</strain>
    </source>
</reference>
<dbReference type="GeneID" id="41072060"/>
<dbReference type="SMART" id="SM00850">
    <property type="entry name" value="LytTR"/>
    <property type="match status" value="1"/>
</dbReference>
<keyword evidence="2" id="KW-0963">Cytoplasm</keyword>
<feature type="domain" description="HTH LytTR-type" evidence="6">
    <location>
        <begin position="43"/>
        <end position="146"/>
    </location>
</feature>
<accession>A0A0A8HN06</accession>
<sequence length="146" mass="16886">MKLNLIINDKFQVPKITIEAPKLNDKIKTVVQCIEDLDHVEQLTGYHDDTISFIQVKNILSIKTENKAVMAITPDGQYVLKSRLYTLESTLPSQFIRISKSEIININQLKKLAIEPNGLIRMCLHHDYTTYSSRRYLKTIKERLAL</sequence>
<keyword evidence="5" id="KW-0804">Transcription</keyword>
<dbReference type="GO" id="GO:0000156">
    <property type="term" value="F:phosphorelay response regulator activity"/>
    <property type="evidence" value="ECO:0007669"/>
    <property type="project" value="InterPro"/>
</dbReference>
<dbReference type="KEGG" id="shu:SHYC_01045"/>
<dbReference type="GO" id="GO:0003677">
    <property type="term" value="F:DNA binding"/>
    <property type="evidence" value="ECO:0007669"/>
    <property type="project" value="UniProtKB-KW"/>
</dbReference>
<dbReference type="RefSeq" id="WP_039643707.1">
    <property type="nucleotide sequence ID" value="NZ_CP008747.1"/>
</dbReference>
<comment type="subcellular location">
    <subcellularLocation>
        <location evidence="1">Cytoplasm</location>
    </subcellularLocation>
</comment>
<dbReference type="STRING" id="1284.SHYC_01045"/>
<evidence type="ECO:0000256" key="5">
    <source>
        <dbReference type="ARBA" id="ARBA00023163"/>
    </source>
</evidence>
<evidence type="ECO:0000313" key="7">
    <source>
        <dbReference type="EMBL" id="RIO47302.1"/>
    </source>
</evidence>
<name>A0A0A8HN06_STAHY</name>
<proteinExistence type="predicted"/>
<dbReference type="GO" id="GO:0005737">
    <property type="term" value="C:cytoplasm"/>
    <property type="evidence" value="ECO:0007669"/>
    <property type="project" value="UniProtKB-SubCell"/>
</dbReference>
<organism evidence="7 8">
    <name type="scientific">Staphylococcus hyicus</name>
    <dbReference type="NCBI Taxonomy" id="1284"/>
    <lineage>
        <taxon>Bacteria</taxon>
        <taxon>Bacillati</taxon>
        <taxon>Bacillota</taxon>
        <taxon>Bacilli</taxon>
        <taxon>Bacillales</taxon>
        <taxon>Staphylococcaceae</taxon>
        <taxon>Staphylococcus</taxon>
    </lineage>
</organism>
<dbReference type="Gene3D" id="2.40.50.1020">
    <property type="entry name" value="LytTr DNA-binding domain"/>
    <property type="match status" value="1"/>
</dbReference>
<dbReference type="InterPro" id="IPR046947">
    <property type="entry name" value="LytR-like"/>
</dbReference>
<evidence type="ECO:0000256" key="2">
    <source>
        <dbReference type="ARBA" id="ARBA00022490"/>
    </source>
</evidence>
<dbReference type="EMBL" id="QXVO01000004">
    <property type="protein sequence ID" value="RIO47302.1"/>
    <property type="molecule type" value="Genomic_DNA"/>
</dbReference>
<dbReference type="PANTHER" id="PTHR37299">
    <property type="entry name" value="TRANSCRIPTIONAL REGULATOR-RELATED"/>
    <property type="match status" value="1"/>
</dbReference>
<dbReference type="PANTHER" id="PTHR37299:SF2">
    <property type="entry name" value="HTH LYTTR-TYPE DOMAIN-CONTAINING PROTEIN"/>
    <property type="match status" value="1"/>
</dbReference>
<dbReference type="HOGENOM" id="CLU_106729_4_0_9"/>